<dbReference type="AlphaFoldDB" id="A0A929KVG1"/>
<dbReference type="RefSeq" id="WP_194110371.1">
    <property type="nucleotide sequence ID" value="NZ_JADFFL010000002.1"/>
</dbReference>
<keyword evidence="3" id="KW-1185">Reference proteome</keyword>
<dbReference type="EMBL" id="JADFFL010000002">
    <property type="protein sequence ID" value="MBE9661168.1"/>
    <property type="molecule type" value="Genomic_DNA"/>
</dbReference>
<evidence type="ECO:0000256" key="1">
    <source>
        <dbReference type="SAM" id="Phobius"/>
    </source>
</evidence>
<keyword evidence="1" id="KW-1133">Transmembrane helix</keyword>
<comment type="caution">
    <text evidence="2">The sequence shown here is derived from an EMBL/GenBank/DDBJ whole genome shotgun (WGS) entry which is preliminary data.</text>
</comment>
<proteinExistence type="predicted"/>
<organism evidence="2 3">
    <name type="scientific">Mucilaginibacter myungsuensis</name>
    <dbReference type="NCBI Taxonomy" id="649104"/>
    <lineage>
        <taxon>Bacteria</taxon>
        <taxon>Pseudomonadati</taxon>
        <taxon>Bacteroidota</taxon>
        <taxon>Sphingobacteriia</taxon>
        <taxon>Sphingobacteriales</taxon>
        <taxon>Sphingobacteriaceae</taxon>
        <taxon>Mucilaginibacter</taxon>
    </lineage>
</organism>
<reference evidence="2" key="1">
    <citation type="submission" date="2020-10" db="EMBL/GenBank/DDBJ databases">
        <title>Mucilaginibacter mali sp. nov., isolated from rhizosphere soil of apple orchard.</title>
        <authorList>
            <person name="Lee J.-S."/>
            <person name="Kim H.S."/>
            <person name="Kim J.-S."/>
        </authorList>
    </citation>
    <scope>NUCLEOTIDE SEQUENCE</scope>
    <source>
        <strain evidence="2">KCTC 22746</strain>
    </source>
</reference>
<gene>
    <name evidence="2" type="ORF">IRJ16_04675</name>
</gene>
<keyword evidence="1" id="KW-0472">Membrane</keyword>
<evidence type="ECO:0000313" key="2">
    <source>
        <dbReference type="EMBL" id="MBE9661168.1"/>
    </source>
</evidence>
<dbReference type="Proteomes" id="UP000622475">
    <property type="component" value="Unassembled WGS sequence"/>
</dbReference>
<feature type="transmembrane region" description="Helical" evidence="1">
    <location>
        <begin position="20"/>
        <end position="38"/>
    </location>
</feature>
<protein>
    <submittedName>
        <fullName evidence="2">Uncharacterized protein</fullName>
    </submittedName>
</protein>
<accession>A0A929KVG1</accession>
<evidence type="ECO:0000313" key="3">
    <source>
        <dbReference type="Proteomes" id="UP000622475"/>
    </source>
</evidence>
<feature type="transmembrane region" description="Helical" evidence="1">
    <location>
        <begin position="50"/>
        <end position="74"/>
    </location>
</feature>
<name>A0A929KVG1_9SPHI</name>
<sequence>MVFVMAIISFWITSANEETGALPVIAPIFIAIFQALSFPVDVFDLDGFAMFFLGLFFGCSFWICLIEALFVIAIRLRNNN</sequence>
<keyword evidence="1" id="KW-0812">Transmembrane</keyword>